<reference evidence="1 2" key="1">
    <citation type="journal article" date="2011" name="J. Bacteriol.">
        <title>Genome sequence of the ethanol-producing Zymomonas mobilis subsp. pomaceae lectotype strain ATCC 29192.</title>
        <authorList>
            <person name="Kouvelis V.N."/>
            <person name="Davenport K.W."/>
            <person name="Brettin T.S."/>
            <person name="Bruce D."/>
            <person name="Detter C."/>
            <person name="Han C.S."/>
            <person name="Nolan M."/>
            <person name="Tapia R."/>
            <person name="Damoulaki A."/>
            <person name="Kyrpides N.C."/>
            <person name="Typas M.A."/>
            <person name="Pappas K.M."/>
        </authorList>
    </citation>
    <scope>NUCLEOTIDE SEQUENCE [LARGE SCALE GENOMIC DNA]</scope>
    <source>
        <strain evidence="2">ATCC 29192 / DSM 22645 / JCM 10191 / CCUG 17912 / NBRC 13757 / NCIMB 11200 / NRRL B-4491 / Barker I</strain>
    </source>
</reference>
<evidence type="ECO:0000313" key="2">
    <source>
        <dbReference type="Proteomes" id="UP000000491"/>
    </source>
</evidence>
<protein>
    <submittedName>
        <fullName evidence="1">Dolichyl-phosphate mannose synthase</fullName>
    </submittedName>
</protein>
<dbReference type="EMBL" id="CP002865">
    <property type="protein sequence ID" value="AEI37967.1"/>
    <property type="molecule type" value="Genomic_DNA"/>
</dbReference>
<dbReference type="SUPFAM" id="SSF53448">
    <property type="entry name" value="Nucleotide-diphospho-sugar transferases"/>
    <property type="match status" value="1"/>
</dbReference>
<dbReference type="PATRIC" id="fig|579138.3.peg.1134"/>
<sequence>MEMWTIVPLAGPDFDLSLEETKAELLLEGMPLLRRSLESRPWWRREVQSDHLVFILQNTASSCRFAKNSLEKWYPKAKKVILNSFTLGAAFSALAGIAVVDPEAILCIDLADILYEGNIDPVLYFKSNPNLGGLALTFLSDNPSYSYLKTDINGNIIETAEKKVISKHASAGIYFFRNTSLYLRALSHSIENSKKLTFNNLFYICPLLNGIIDAGWSVEKNEVFQIRDIKQKI</sequence>
<dbReference type="eggNOG" id="COG1208">
    <property type="taxonomic scope" value="Bacteria"/>
</dbReference>
<dbReference type="KEGG" id="zmp:Zymop_1071"/>
<dbReference type="AlphaFoldDB" id="F8ETE2"/>
<dbReference type="HOGENOM" id="CLU_1154542_0_0_5"/>
<name>F8ETE2_ZYMMT</name>
<gene>
    <name evidence="1" type="ordered locus">Zymop_1071</name>
</gene>
<proteinExistence type="predicted"/>
<dbReference type="RefSeq" id="WP_013934362.1">
    <property type="nucleotide sequence ID" value="NC_015709.1"/>
</dbReference>
<organism evidence="1 2">
    <name type="scientific">Zymomonas mobilis subsp. pomaceae (strain ATCC 29192 / DSM 22645 / JCM 10191 / CCUG 17912 / NBRC 13757 / NCIMB 11200 / NRRL B-4491 / Barker I)</name>
    <dbReference type="NCBI Taxonomy" id="579138"/>
    <lineage>
        <taxon>Bacteria</taxon>
        <taxon>Pseudomonadati</taxon>
        <taxon>Pseudomonadota</taxon>
        <taxon>Alphaproteobacteria</taxon>
        <taxon>Sphingomonadales</taxon>
        <taxon>Zymomonadaceae</taxon>
        <taxon>Zymomonas</taxon>
    </lineage>
</organism>
<dbReference type="Gene3D" id="3.90.550.10">
    <property type="entry name" value="Spore Coat Polysaccharide Biosynthesis Protein SpsA, Chain A"/>
    <property type="match status" value="1"/>
</dbReference>
<accession>F8ETE2</accession>
<dbReference type="InterPro" id="IPR029044">
    <property type="entry name" value="Nucleotide-diphossugar_trans"/>
</dbReference>
<evidence type="ECO:0000313" key="1">
    <source>
        <dbReference type="EMBL" id="AEI37967.1"/>
    </source>
</evidence>
<dbReference type="STRING" id="579138.Zymop_1071"/>
<dbReference type="Proteomes" id="UP000000491">
    <property type="component" value="Chromosome"/>
</dbReference>